<feature type="transmembrane region" description="Helical" evidence="1">
    <location>
        <begin position="49"/>
        <end position="69"/>
    </location>
</feature>
<evidence type="ECO:0000313" key="2">
    <source>
        <dbReference type="EMBL" id="KIF81812.1"/>
    </source>
</evidence>
<organism evidence="2 3">
    <name type="scientific">Noviherbaspirillum autotrophicum</name>
    <dbReference type="NCBI Taxonomy" id="709839"/>
    <lineage>
        <taxon>Bacteria</taxon>
        <taxon>Pseudomonadati</taxon>
        <taxon>Pseudomonadota</taxon>
        <taxon>Betaproteobacteria</taxon>
        <taxon>Burkholderiales</taxon>
        <taxon>Oxalobacteraceae</taxon>
        <taxon>Noviherbaspirillum</taxon>
    </lineage>
</organism>
<keyword evidence="3" id="KW-1185">Reference proteome</keyword>
<keyword evidence="1" id="KW-1133">Transmembrane helix</keyword>
<reference evidence="2 3" key="1">
    <citation type="submission" date="2014-12" db="EMBL/GenBank/DDBJ databases">
        <title>Denitrispirillum autotrophicum gen. nov., sp. nov., Denitrifying, Facultatively Autotrophic Bacteria Isolated from Rice Paddy Soil.</title>
        <authorList>
            <person name="Ishii S."/>
            <person name="Ashida N."/>
            <person name="Ohno H."/>
            <person name="Otsuka S."/>
            <person name="Yokota A."/>
            <person name="Senoo K."/>
        </authorList>
    </citation>
    <scope>NUCLEOTIDE SEQUENCE [LARGE SCALE GENOMIC DNA]</scope>
    <source>
        <strain evidence="2 3">TSA66</strain>
    </source>
</reference>
<dbReference type="Proteomes" id="UP000031572">
    <property type="component" value="Unassembled WGS sequence"/>
</dbReference>
<feature type="transmembrane region" description="Helical" evidence="1">
    <location>
        <begin position="318"/>
        <end position="336"/>
    </location>
</feature>
<gene>
    <name evidence="2" type="ORF">TSA66_15030</name>
</gene>
<feature type="transmembrane region" description="Helical" evidence="1">
    <location>
        <begin position="271"/>
        <end position="288"/>
    </location>
</feature>
<feature type="transmembrane region" description="Helical" evidence="1">
    <location>
        <begin position="245"/>
        <end position="265"/>
    </location>
</feature>
<feature type="transmembrane region" description="Helical" evidence="1">
    <location>
        <begin position="106"/>
        <end position="128"/>
    </location>
</feature>
<dbReference type="AlphaFoldDB" id="A0A0C1YMQ9"/>
<protein>
    <recommendedName>
        <fullName evidence="4">DUF2157 domain-containing protein</fullName>
    </recommendedName>
</protein>
<accession>A0A0C1YMQ9</accession>
<comment type="caution">
    <text evidence="2">The sequence shown here is derived from an EMBL/GenBank/DDBJ whole genome shotgun (WGS) entry which is preliminary data.</text>
</comment>
<feature type="transmembrane region" description="Helical" evidence="1">
    <location>
        <begin position="293"/>
        <end position="312"/>
    </location>
</feature>
<evidence type="ECO:0000313" key="3">
    <source>
        <dbReference type="Proteomes" id="UP000031572"/>
    </source>
</evidence>
<keyword evidence="1" id="KW-0812">Transmembrane</keyword>
<dbReference type="EMBL" id="JWJG01000028">
    <property type="protein sequence ID" value="KIF81812.1"/>
    <property type="molecule type" value="Genomic_DNA"/>
</dbReference>
<evidence type="ECO:0000256" key="1">
    <source>
        <dbReference type="SAM" id="Phobius"/>
    </source>
</evidence>
<evidence type="ECO:0008006" key="4">
    <source>
        <dbReference type="Google" id="ProtNLM"/>
    </source>
</evidence>
<feature type="transmembrane region" description="Helical" evidence="1">
    <location>
        <begin position="172"/>
        <end position="194"/>
    </location>
</feature>
<sequence>MMVKREDLDAAVRAGVLNPLELDALFAFLRQRAAQSPSADAARFSGTHILYYLGGMLAIGAASLFATLAVEALGMGALLALSLLYAGMAMWVAATLERKGFGIPAGIFATLAVALVPLAVFALQHVLGFWADGPRAAHYRDFHRYIDWRWLVMELATLAAGAALLRRFRYPFLVMPIAVTLWYMGMDIVPALVLQAGEGAAWSSGAGSEAIWELRKVISLVFGLVMLLVAFFVDLRARHSKDYAFWLYLFGLLTFCGALSMMGSGRLAGKLVYLAVHFVLVFIGAVLARRVFAVFGGIGIAAVLTDLSWHLFKNSFGFVLVLTVLGFALIALGLWWSKHEAAMSARLRAVLPADLRELLQARHA</sequence>
<feature type="transmembrane region" description="Helical" evidence="1">
    <location>
        <begin position="148"/>
        <end position="165"/>
    </location>
</feature>
<feature type="transmembrane region" description="Helical" evidence="1">
    <location>
        <begin position="75"/>
        <end position="94"/>
    </location>
</feature>
<name>A0A0C1YMQ9_9BURK</name>
<proteinExistence type="predicted"/>
<keyword evidence="1" id="KW-0472">Membrane</keyword>
<dbReference type="OrthoDB" id="1675191at2"/>
<feature type="transmembrane region" description="Helical" evidence="1">
    <location>
        <begin position="214"/>
        <end position="233"/>
    </location>
</feature>